<dbReference type="PANTHER" id="PTHR11092">
    <property type="entry name" value="SUGAR NUCLEOTIDE EPIMERASE RELATED"/>
    <property type="match status" value="1"/>
</dbReference>
<dbReference type="NCBIfam" id="TIGR01777">
    <property type="entry name" value="yfcH"/>
    <property type="match status" value="1"/>
</dbReference>
<dbReference type="OrthoDB" id="9801773at2"/>
<comment type="similarity">
    <text evidence="1">Belongs to the NAD(P)-dependent epimerase/dehydratase family. SDR39U1 subfamily.</text>
</comment>
<evidence type="ECO:0000256" key="1">
    <source>
        <dbReference type="ARBA" id="ARBA00009353"/>
    </source>
</evidence>
<dbReference type="SUPFAM" id="SSF51735">
    <property type="entry name" value="NAD(P)-binding Rossmann-fold domains"/>
    <property type="match status" value="1"/>
</dbReference>
<dbReference type="InterPro" id="IPR036291">
    <property type="entry name" value="NAD(P)-bd_dom_sf"/>
</dbReference>
<sequence length="317" mass="34230">MTPQSGRPLHVVVSGASGLVGRSLVPELESAGHLVTKLVRREPTHERERQWNPGARQLDPALIDGADAIVNLSGARLSRLPWTYNVKKEILRSRVNSTLTLTTAMQQARVAPPVLLNASASGAYGDRPGERLTEDAPRADDGFLPRVVERWEAAAARAPEGTRVVNLRTGLVVGPGGFLAVLRSLASLGLLTRLGTGEQHWPWVSLIDEVRAIQHLLTSGLHGPVNLAGPTPATANEVLDDLGSELNRPVVLKTPSQVIDFTLREAGRELFLSDQLVVPQALLEDGFVFRDTTVEQAIGRALRSPQRVEEDDEGGPL</sequence>
<dbReference type="InterPro" id="IPR001509">
    <property type="entry name" value="Epimerase_deHydtase"/>
</dbReference>
<evidence type="ECO:0000259" key="3">
    <source>
        <dbReference type="Pfam" id="PF08338"/>
    </source>
</evidence>
<feature type="domain" description="NAD-dependent epimerase/dehydratase" evidence="2">
    <location>
        <begin position="11"/>
        <end position="222"/>
    </location>
</feature>
<feature type="domain" description="DUF1731" evidence="3">
    <location>
        <begin position="255"/>
        <end position="298"/>
    </location>
</feature>
<dbReference type="EMBL" id="WBJZ01000009">
    <property type="protein sequence ID" value="KAB1657274.1"/>
    <property type="molecule type" value="Genomic_DNA"/>
</dbReference>
<evidence type="ECO:0000259" key="2">
    <source>
        <dbReference type="Pfam" id="PF01370"/>
    </source>
</evidence>
<dbReference type="RefSeq" id="WP_158040439.1">
    <property type="nucleotide sequence ID" value="NZ_JACCFV010000001.1"/>
</dbReference>
<dbReference type="Proteomes" id="UP000467240">
    <property type="component" value="Unassembled WGS sequence"/>
</dbReference>
<dbReference type="PANTHER" id="PTHR11092:SF0">
    <property type="entry name" value="EPIMERASE FAMILY PROTEIN SDR39U1"/>
    <property type="match status" value="1"/>
</dbReference>
<accession>A0A7J5BSI4</accession>
<dbReference type="InterPro" id="IPR013549">
    <property type="entry name" value="DUF1731"/>
</dbReference>
<gene>
    <name evidence="4" type="ORF">F8O01_08500</name>
</gene>
<evidence type="ECO:0000313" key="4">
    <source>
        <dbReference type="EMBL" id="KAB1657274.1"/>
    </source>
</evidence>
<organism evidence="4 5">
    <name type="scientific">Pseudoclavibacter chungangensis</name>
    <dbReference type="NCBI Taxonomy" id="587635"/>
    <lineage>
        <taxon>Bacteria</taxon>
        <taxon>Bacillati</taxon>
        <taxon>Actinomycetota</taxon>
        <taxon>Actinomycetes</taxon>
        <taxon>Micrococcales</taxon>
        <taxon>Microbacteriaceae</taxon>
        <taxon>Pseudoclavibacter</taxon>
    </lineage>
</organism>
<dbReference type="Pfam" id="PF08338">
    <property type="entry name" value="DUF1731"/>
    <property type="match status" value="1"/>
</dbReference>
<evidence type="ECO:0000313" key="5">
    <source>
        <dbReference type="Proteomes" id="UP000467240"/>
    </source>
</evidence>
<dbReference type="Gene3D" id="3.40.50.720">
    <property type="entry name" value="NAD(P)-binding Rossmann-like Domain"/>
    <property type="match status" value="1"/>
</dbReference>
<comment type="caution">
    <text evidence="4">The sequence shown here is derived from an EMBL/GenBank/DDBJ whole genome shotgun (WGS) entry which is preliminary data.</text>
</comment>
<dbReference type="InterPro" id="IPR010099">
    <property type="entry name" value="SDR39U1"/>
</dbReference>
<protein>
    <submittedName>
        <fullName evidence="4">TIGR01777 family protein</fullName>
    </submittedName>
</protein>
<reference evidence="4 5" key="1">
    <citation type="submission" date="2019-09" db="EMBL/GenBank/DDBJ databases">
        <title>Phylogeny of genus Pseudoclavibacter and closely related genus.</title>
        <authorList>
            <person name="Li Y."/>
        </authorList>
    </citation>
    <scope>NUCLEOTIDE SEQUENCE [LARGE SCALE GENOMIC DNA]</scope>
    <source>
        <strain evidence="4 5">DSM 23821</strain>
    </source>
</reference>
<dbReference type="AlphaFoldDB" id="A0A7J5BSI4"/>
<dbReference type="Pfam" id="PF01370">
    <property type="entry name" value="Epimerase"/>
    <property type="match status" value="1"/>
</dbReference>
<name>A0A7J5BSI4_9MICO</name>
<keyword evidence="5" id="KW-1185">Reference proteome</keyword>
<proteinExistence type="inferred from homology"/>